<protein>
    <recommendedName>
        <fullName evidence="3">Transposase</fullName>
    </recommendedName>
</protein>
<evidence type="ECO:0000313" key="2">
    <source>
        <dbReference type="Proteomes" id="UP000319143"/>
    </source>
</evidence>
<dbReference type="EMBL" id="SJPV01000020">
    <property type="protein sequence ID" value="TWU30839.1"/>
    <property type="molecule type" value="Genomic_DNA"/>
</dbReference>
<evidence type="ECO:0000313" key="1">
    <source>
        <dbReference type="EMBL" id="TWU30839.1"/>
    </source>
</evidence>
<reference evidence="1 2" key="1">
    <citation type="submission" date="2019-02" db="EMBL/GenBank/DDBJ databases">
        <title>Deep-cultivation of Planctomycetes and their phenomic and genomic characterization uncovers novel biology.</title>
        <authorList>
            <person name="Wiegand S."/>
            <person name="Jogler M."/>
            <person name="Boedeker C."/>
            <person name="Pinto D."/>
            <person name="Vollmers J."/>
            <person name="Rivas-Marin E."/>
            <person name="Kohn T."/>
            <person name="Peeters S.H."/>
            <person name="Heuer A."/>
            <person name="Rast P."/>
            <person name="Oberbeckmann S."/>
            <person name="Bunk B."/>
            <person name="Jeske O."/>
            <person name="Meyerdierks A."/>
            <person name="Storesund J.E."/>
            <person name="Kallscheuer N."/>
            <person name="Luecker S."/>
            <person name="Lage O.M."/>
            <person name="Pohl T."/>
            <person name="Merkel B.J."/>
            <person name="Hornburger P."/>
            <person name="Mueller R.-W."/>
            <person name="Bruemmer F."/>
            <person name="Labrenz M."/>
            <person name="Spormann A.M."/>
            <person name="Op Den Camp H."/>
            <person name="Overmann J."/>
            <person name="Amann R."/>
            <person name="Jetten M.S.M."/>
            <person name="Mascher T."/>
            <person name="Medema M.H."/>
            <person name="Devos D.P."/>
            <person name="Kaster A.-K."/>
            <person name="Ovreas L."/>
            <person name="Rohde M."/>
            <person name="Galperin M.Y."/>
            <person name="Jogler C."/>
        </authorList>
    </citation>
    <scope>NUCLEOTIDE SEQUENCE [LARGE SCALE GENOMIC DNA]</scope>
    <source>
        <strain evidence="1 2">Poly41</strain>
    </source>
</reference>
<comment type="caution">
    <text evidence="1">The sequence shown here is derived from an EMBL/GenBank/DDBJ whole genome shotgun (WGS) entry which is preliminary data.</text>
</comment>
<keyword evidence="2" id="KW-1185">Reference proteome</keyword>
<dbReference type="Proteomes" id="UP000319143">
    <property type="component" value="Unassembled WGS sequence"/>
</dbReference>
<sequence>MDVFGLHAKKLRSASIGKRELHLKAGHLSIWLSFHDLVDEMIRLALQLRLIG</sequence>
<evidence type="ECO:0008006" key="3">
    <source>
        <dbReference type="Google" id="ProtNLM"/>
    </source>
</evidence>
<organism evidence="1 2">
    <name type="scientific">Novipirellula artificiosorum</name>
    <dbReference type="NCBI Taxonomy" id="2528016"/>
    <lineage>
        <taxon>Bacteria</taxon>
        <taxon>Pseudomonadati</taxon>
        <taxon>Planctomycetota</taxon>
        <taxon>Planctomycetia</taxon>
        <taxon>Pirellulales</taxon>
        <taxon>Pirellulaceae</taxon>
        <taxon>Novipirellula</taxon>
    </lineage>
</organism>
<gene>
    <name evidence="1" type="ORF">Poly41_65330</name>
</gene>
<accession>A0A5C6D7H8</accession>
<proteinExistence type="predicted"/>
<dbReference type="AlphaFoldDB" id="A0A5C6D7H8"/>
<name>A0A5C6D7H8_9BACT</name>